<evidence type="ECO:0000256" key="10">
    <source>
        <dbReference type="ARBA" id="ARBA00023026"/>
    </source>
</evidence>
<keyword evidence="13" id="KW-1015">Disulfide bond</keyword>
<dbReference type="PROSITE" id="PS52035">
    <property type="entry name" value="PEPTIDASE_M14"/>
    <property type="match status" value="1"/>
</dbReference>
<evidence type="ECO:0000256" key="15">
    <source>
        <dbReference type="SAM" id="MobiDB-lite"/>
    </source>
</evidence>
<dbReference type="GO" id="GO:0005615">
    <property type="term" value="C:extracellular space"/>
    <property type="evidence" value="ECO:0007669"/>
    <property type="project" value="TreeGrafter"/>
</dbReference>
<protein>
    <recommendedName>
        <fullName evidence="17">Peptidase M14 domain-containing protein</fullName>
    </recommendedName>
</protein>
<dbReference type="AlphaFoldDB" id="A0A507EQH7"/>
<feature type="domain" description="Peptidase M14" evidence="17">
    <location>
        <begin position="127"/>
        <end position="419"/>
    </location>
</feature>
<evidence type="ECO:0000256" key="8">
    <source>
        <dbReference type="ARBA" id="ARBA00022801"/>
    </source>
</evidence>
<keyword evidence="7 16" id="KW-0732">Signal</keyword>
<evidence type="ECO:0000256" key="5">
    <source>
        <dbReference type="ARBA" id="ARBA00022670"/>
    </source>
</evidence>
<evidence type="ECO:0000256" key="6">
    <source>
        <dbReference type="ARBA" id="ARBA00022723"/>
    </source>
</evidence>
<organism evidence="18 19">
    <name type="scientific">Chytriomyces confervae</name>
    <dbReference type="NCBI Taxonomy" id="246404"/>
    <lineage>
        <taxon>Eukaryota</taxon>
        <taxon>Fungi</taxon>
        <taxon>Fungi incertae sedis</taxon>
        <taxon>Chytridiomycota</taxon>
        <taxon>Chytridiomycota incertae sedis</taxon>
        <taxon>Chytridiomycetes</taxon>
        <taxon>Chytridiales</taxon>
        <taxon>Chytriomycetaceae</taxon>
        <taxon>Chytriomyces</taxon>
    </lineage>
</organism>
<comment type="caution">
    <text evidence="18">The sequence shown here is derived from an EMBL/GenBank/DDBJ whole genome shotgun (WGS) entry which is preliminary data.</text>
</comment>
<dbReference type="Pfam" id="PF00246">
    <property type="entry name" value="Peptidase_M14"/>
    <property type="match status" value="1"/>
</dbReference>
<evidence type="ECO:0000259" key="17">
    <source>
        <dbReference type="PROSITE" id="PS52035"/>
    </source>
</evidence>
<dbReference type="STRING" id="246404.A0A507EQH7"/>
<keyword evidence="6" id="KW-0479">Metal-binding</keyword>
<keyword evidence="9" id="KW-0862">Zinc</keyword>
<evidence type="ECO:0000256" key="9">
    <source>
        <dbReference type="ARBA" id="ARBA00022833"/>
    </source>
</evidence>
<evidence type="ECO:0000256" key="4">
    <source>
        <dbReference type="ARBA" id="ARBA00022645"/>
    </source>
</evidence>
<gene>
    <name evidence="18" type="ORF">CcCBS67573_g08133</name>
</gene>
<dbReference type="CDD" id="cd03860">
    <property type="entry name" value="M14_CP_A-B_like"/>
    <property type="match status" value="1"/>
</dbReference>
<dbReference type="InterPro" id="IPR000834">
    <property type="entry name" value="Peptidase_M14"/>
</dbReference>
<keyword evidence="5" id="KW-0645">Protease</keyword>
<reference evidence="18 19" key="1">
    <citation type="journal article" date="2019" name="Sci. Rep.">
        <title>Comparative genomics of chytrid fungi reveal insights into the obligate biotrophic and pathogenic lifestyle of Synchytrium endobioticum.</title>
        <authorList>
            <person name="van de Vossenberg B.T.L.H."/>
            <person name="Warris S."/>
            <person name="Nguyen H.D.T."/>
            <person name="van Gent-Pelzer M.P.E."/>
            <person name="Joly D.L."/>
            <person name="van de Geest H.C."/>
            <person name="Bonants P.J.M."/>
            <person name="Smith D.S."/>
            <person name="Levesque C.A."/>
            <person name="van der Lee T.A.J."/>
        </authorList>
    </citation>
    <scope>NUCLEOTIDE SEQUENCE [LARGE SCALE GENOMIC DNA]</scope>
    <source>
        <strain evidence="18 19">CBS 675.73</strain>
    </source>
</reference>
<dbReference type="FunFam" id="3.40.630.10:FF:000084">
    <property type="entry name" value="Carboxypeptidase B2"/>
    <property type="match status" value="1"/>
</dbReference>
<evidence type="ECO:0000313" key="18">
    <source>
        <dbReference type="EMBL" id="TPX65428.1"/>
    </source>
</evidence>
<dbReference type="PANTHER" id="PTHR11705">
    <property type="entry name" value="PROTEASE FAMILY M14 CARBOXYPEPTIDASE A,B"/>
    <property type="match status" value="1"/>
</dbReference>
<accession>A0A507EQH7</accession>
<evidence type="ECO:0000256" key="14">
    <source>
        <dbReference type="PROSITE-ProRule" id="PRU01379"/>
    </source>
</evidence>
<sequence>MKLFAFLSLAVAAATCALAADTRYSGDKVVRFNVGSASDVAILQRAIDDEKLGFQLWTHSGIKKGKIDVRIPRATLPALMALGVPFNVLVEDLQKVVDAEREHMGSHSEVLHNSVMSGAPVQLAAADIFNDWQSYETLSAFIAGLPGVTQLPSIGKTYQGRDTNVYKFGTGPYGVVYHGGIHAREWISPATTAYVTSQLVNNTDLLSKFTFYVLPVVNPDGYAYTRASNGNRYHRKNMMPNTGSSCIGTDPNRNFDIAWGKAGASGSACADDYYGTKALSTPESANIANFIKNTPNVVGYVDLHAYSELFMFANGYTCSGQVKDYATLFKGSQLAVDAIKATTGHAYEYGDICNTIYQASGTSVDYMYNVLGVKYSYTIELRPNANSASGTAGFNPPVSEIIPSGKETTAAFIAVWNYVYSQVSGTPSPSASPSKPTSTVVSTTKPPSTATTATATTKTSATACAAAVCAKDSYCCNTSWDSTCVKEVAQYSVTCKSDDTQRLDHATFEKTRKVAAVQNAPSLQGSLNAIKSRELFPTNWVPVSMLVDEY</sequence>
<comment type="cofactor">
    <cofactor evidence="1">
        <name>Zn(2+)</name>
        <dbReference type="ChEBI" id="CHEBI:29105"/>
    </cofactor>
</comment>
<dbReference type="Pfam" id="PF02244">
    <property type="entry name" value="Propep_M14"/>
    <property type="match status" value="1"/>
</dbReference>
<evidence type="ECO:0000256" key="12">
    <source>
        <dbReference type="ARBA" id="ARBA00023145"/>
    </source>
</evidence>
<evidence type="ECO:0000256" key="13">
    <source>
        <dbReference type="ARBA" id="ARBA00023157"/>
    </source>
</evidence>
<dbReference type="GO" id="GO:0004181">
    <property type="term" value="F:metallocarboxypeptidase activity"/>
    <property type="evidence" value="ECO:0007669"/>
    <property type="project" value="InterPro"/>
</dbReference>
<keyword evidence="8" id="KW-0378">Hydrolase</keyword>
<feature type="region of interest" description="Disordered" evidence="15">
    <location>
        <begin position="427"/>
        <end position="454"/>
    </location>
</feature>
<dbReference type="InterPro" id="IPR003146">
    <property type="entry name" value="M14A_act_pep"/>
</dbReference>
<comment type="similarity">
    <text evidence="3 14">Belongs to the peptidase M14 family.</text>
</comment>
<feature type="signal peptide" evidence="16">
    <location>
        <begin position="1"/>
        <end position="19"/>
    </location>
</feature>
<dbReference type="Proteomes" id="UP000320333">
    <property type="component" value="Unassembled WGS sequence"/>
</dbReference>
<evidence type="ECO:0000256" key="7">
    <source>
        <dbReference type="ARBA" id="ARBA00022729"/>
    </source>
</evidence>
<dbReference type="EMBL" id="QEAP01000491">
    <property type="protein sequence ID" value="TPX65428.1"/>
    <property type="molecule type" value="Genomic_DNA"/>
</dbReference>
<dbReference type="InterPro" id="IPR036990">
    <property type="entry name" value="M14A-like_propep"/>
</dbReference>
<dbReference type="Gene3D" id="3.30.70.340">
    <property type="entry name" value="Metallocarboxypeptidase-like"/>
    <property type="match status" value="1"/>
</dbReference>
<feature type="chain" id="PRO_5021488034" description="Peptidase M14 domain-containing protein" evidence="16">
    <location>
        <begin position="20"/>
        <end position="550"/>
    </location>
</feature>
<dbReference type="PANTHER" id="PTHR11705:SF143">
    <property type="entry name" value="SLL0236 PROTEIN"/>
    <property type="match status" value="1"/>
</dbReference>
<evidence type="ECO:0000256" key="2">
    <source>
        <dbReference type="ARBA" id="ARBA00003091"/>
    </source>
</evidence>
<proteinExistence type="inferred from homology"/>
<evidence type="ECO:0000313" key="19">
    <source>
        <dbReference type="Proteomes" id="UP000320333"/>
    </source>
</evidence>
<evidence type="ECO:0000256" key="1">
    <source>
        <dbReference type="ARBA" id="ARBA00001947"/>
    </source>
</evidence>
<keyword evidence="10" id="KW-0843">Virulence</keyword>
<evidence type="ECO:0000256" key="16">
    <source>
        <dbReference type="SAM" id="SignalP"/>
    </source>
</evidence>
<keyword evidence="19" id="KW-1185">Reference proteome</keyword>
<name>A0A507EQH7_9FUNG</name>
<dbReference type="SUPFAM" id="SSF54897">
    <property type="entry name" value="Protease propeptides/inhibitors"/>
    <property type="match status" value="1"/>
</dbReference>
<dbReference type="Gene3D" id="3.40.630.10">
    <property type="entry name" value="Zn peptidases"/>
    <property type="match status" value="1"/>
</dbReference>
<dbReference type="PRINTS" id="PR00765">
    <property type="entry name" value="CRBOXYPTASEA"/>
</dbReference>
<keyword evidence="12" id="KW-0865">Zymogen</keyword>
<keyword evidence="4" id="KW-0121">Carboxypeptidase</keyword>
<evidence type="ECO:0000256" key="3">
    <source>
        <dbReference type="ARBA" id="ARBA00005988"/>
    </source>
</evidence>
<dbReference type="SMART" id="SM00631">
    <property type="entry name" value="Zn_pept"/>
    <property type="match status" value="1"/>
</dbReference>
<dbReference type="SUPFAM" id="SSF53187">
    <property type="entry name" value="Zn-dependent exopeptidases"/>
    <property type="match status" value="1"/>
</dbReference>
<evidence type="ECO:0000256" key="11">
    <source>
        <dbReference type="ARBA" id="ARBA00023049"/>
    </source>
</evidence>
<feature type="active site" description="Proton donor/acceptor" evidence="14">
    <location>
        <position position="380"/>
    </location>
</feature>
<dbReference type="OrthoDB" id="3626597at2759"/>
<dbReference type="GO" id="GO:0008270">
    <property type="term" value="F:zinc ion binding"/>
    <property type="evidence" value="ECO:0007669"/>
    <property type="project" value="InterPro"/>
</dbReference>
<comment type="function">
    <text evidence="2">Extracellular metalloprotease that contributes to pathogenicity.</text>
</comment>
<dbReference type="GO" id="GO:0006508">
    <property type="term" value="P:proteolysis"/>
    <property type="evidence" value="ECO:0007669"/>
    <property type="project" value="UniProtKB-KW"/>
</dbReference>
<keyword evidence="11" id="KW-0482">Metalloprotease</keyword>